<sequence length="238" mass="26206">MISCLLVAATVAAVVLLVWYPWPYRIVSGGENLLLLVMTVDVIMGPLITLVIFDIRKPLRELRRDMAIIVVLQLAALAYGVHTVYAARPVVLALENDRFRVSIAAGVAVVELDKAPEGLRSLSLTGPRLVGVAQPEGDERFDAVMMGLAGVDLGARPKYWRHWDADARRRALAVGKPLVDWLKPHPTGEQDVRQAAERTGLPPERLLYIPMLARRTDWSVLVDRTTGDVVGFAPIDGF</sequence>
<protein>
    <recommendedName>
        <fullName evidence="4">Pilus assembly protein</fullName>
    </recommendedName>
</protein>
<gene>
    <name evidence="2" type="ORF">CDN99_16595</name>
</gene>
<keyword evidence="1" id="KW-0472">Membrane</keyword>
<accession>A0A246J7E3</accession>
<name>A0A246J7E3_9BURK</name>
<evidence type="ECO:0000313" key="3">
    <source>
        <dbReference type="Proteomes" id="UP000197468"/>
    </source>
</evidence>
<evidence type="ECO:0008006" key="4">
    <source>
        <dbReference type="Google" id="ProtNLM"/>
    </source>
</evidence>
<evidence type="ECO:0000313" key="2">
    <source>
        <dbReference type="EMBL" id="OWQ88472.1"/>
    </source>
</evidence>
<reference evidence="2 3" key="1">
    <citation type="journal article" date="2008" name="Int. J. Syst. Evol. Microbiol.">
        <title>Description of Roseateles aquatilis sp. nov. and Roseateles terrae sp. nov., in the class Betaproteobacteria, and emended description of the genus Roseateles.</title>
        <authorList>
            <person name="Gomila M."/>
            <person name="Bowien B."/>
            <person name="Falsen E."/>
            <person name="Moore E.R."/>
            <person name="Lalucat J."/>
        </authorList>
    </citation>
    <scope>NUCLEOTIDE SEQUENCE [LARGE SCALE GENOMIC DNA]</scope>
    <source>
        <strain evidence="2 3">CCUG 48205</strain>
    </source>
</reference>
<feature type="transmembrane region" description="Helical" evidence="1">
    <location>
        <begin position="33"/>
        <end position="55"/>
    </location>
</feature>
<keyword evidence="1" id="KW-0812">Transmembrane</keyword>
<dbReference type="EMBL" id="NIOF01000007">
    <property type="protein sequence ID" value="OWQ88472.1"/>
    <property type="molecule type" value="Genomic_DNA"/>
</dbReference>
<comment type="caution">
    <text evidence="2">The sequence shown here is derived from an EMBL/GenBank/DDBJ whole genome shotgun (WGS) entry which is preliminary data.</text>
</comment>
<keyword evidence="3" id="KW-1185">Reference proteome</keyword>
<evidence type="ECO:0000256" key="1">
    <source>
        <dbReference type="SAM" id="Phobius"/>
    </source>
</evidence>
<dbReference type="Proteomes" id="UP000197468">
    <property type="component" value="Unassembled WGS sequence"/>
</dbReference>
<feature type="transmembrane region" description="Helical" evidence="1">
    <location>
        <begin position="67"/>
        <end position="87"/>
    </location>
</feature>
<proteinExistence type="predicted"/>
<keyword evidence="1" id="KW-1133">Transmembrane helix</keyword>
<dbReference type="AlphaFoldDB" id="A0A246J7E3"/>
<organism evidence="2 3">
    <name type="scientific">Roseateles aquatilis</name>
    <dbReference type="NCBI Taxonomy" id="431061"/>
    <lineage>
        <taxon>Bacteria</taxon>
        <taxon>Pseudomonadati</taxon>
        <taxon>Pseudomonadota</taxon>
        <taxon>Betaproteobacteria</taxon>
        <taxon>Burkholderiales</taxon>
        <taxon>Sphaerotilaceae</taxon>
        <taxon>Roseateles</taxon>
    </lineage>
</organism>